<dbReference type="EC" id="2.7.13.3" evidence="3"/>
<evidence type="ECO:0000259" key="22">
    <source>
        <dbReference type="PROSITE" id="PS50894"/>
    </source>
</evidence>
<feature type="domain" description="Response regulatory" evidence="19">
    <location>
        <begin position="816"/>
        <end position="941"/>
    </location>
</feature>
<evidence type="ECO:0000256" key="11">
    <source>
        <dbReference type="ARBA" id="ARBA00022989"/>
    </source>
</evidence>
<dbReference type="SMART" id="SM00387">
    <property type="entry name" value="HATPase_c"/>
    <property type="match status" value="1"/>
</dbReference>
<dbReference type="InterPro" id="IPR003661">
    <property type="entry name" value="HisK_dim/P_dom"/>
</dbReference>
<keyword evidence="6" id="KW-0808">Transferase</keyword>
<dbReference type="Gene3D" id="1.20.120.160">
    <property type="entry name" value="HPT domain"/>
    <property type="match status" value="1"/>
</dbReference>
<evidence type="ECO:0000256" key="2">
    <source>
        <dbReference type="ARBA" id="ARBA00004651"/>
    </source>
</evidence>
<dbReference type="eggNOG" id="COG2202">
    <property type="taxonomic scope" value="Bacteria"/>
</dbReference>
<keyword evidence="11" id="KW-1133">Transmembrane helix</keyword>
<evidence type="ECO:0000256" key="14">
    <source>
        <dbReference type="ARBA" id="ARBA00064003"/>
    </source>
</evidence>
<comment type="subcellular location">
    <subcellularLocation>
        <location evidence="2">Cell membrane</location>
        <topology evidence="2">Multi-pass membrane protein</topology>
    </subcellularLocation>
</comment>
<dbReference type="Pfam" id="PF00512">
    <property type="entry name" value="HisKA"/>
    <property type="match status" value="1"/>
</dbReference>
<evidence type="ECO:0000256" key="5">
    <source>
        <dbReference type="ARBA" id="ARBA00022553"/>
    </source>
</evidence>
<dbReference type="CDD" id="cd17546">
    <property type="entry name" value="REC_hyHK_CKI1_RcsC-like"/>
    <property type="match status" value="1"/>
</dbReference>
<evidence type="ECO:0000313" key="24">
    <source>
        <dbReference type="Proteomes" id="UP000002964"/>
    </source>
</evidence>
<dbReference type="CDD" id="cd17535">
    <property type="entry name" value="REC_NarL-like"/>
    <property type="match status" value="1"/>
</dbReference>
<evidence type="ECO:0000256" key="13">
    <source>
        <dbReference type="ARBA" id="ARBA00023136"/>
    </source>
</evidence>
<dbReference type="GO" id="GO:0005524">
    <property type="term" value="F:ATP binding"/>
    <property type="evidence" value="ECO:0007669"/>
    <property type="project" value="UniProtKB-KW"/>
</dbReference>
<dbReference type="SMART" id="SM00091">
    <property type="entry name" value="PAS"/>
    <property type="match status" value="3"/>
</dbReference>
<dbReference type="InterPro" id="IPR013656">
    <property type="entry name" value="PAS_4"/>
</dbReference>
<dbReference type="SUPFAM" id="SSF55785">
    <property type="entry name" value="PYP-like sensor domain (PAS domain)"/>
    <property type="match status" value="3"/>
</dbReference>
<feature type="domain" description="PAS" evidence="20">
    <location>
        <begin position="313"/>
        <end position="377"/>
    </location>
</feature>
<dbReference type="InterPro" id="IPR036890">
    <property type="entry name" value="HATPase_C_sf"/>
</dbReference>
<dbReference type="CDD" id="cd00130">
    <property type="entry name" value="PAS"/>
    <property type="match status" value="2"/>
</dbReference>
<dbReference type="PRINTS" id="PR00344">
    <property type="entry name" value="BCTRLSENSOR"/>
</dbReference>
<dbReference type="PANTHER" id="PTHR45339">
    <property type="entry name" value="HYBRID SIGNAL TRANSDUCTION HISTIDINE KINASE J"/>
    <property type="match status" value="1"/>
</dbReference>
<evidence type="ECO:0000256" key="6">
    <source>
        <dbReference type="ARBA" id="ARBA00022679"/>
    </source>
</evidence>
<dbReference type="PANTHER" id="PTHR45339:SF1">
    <property type="entry name" value="HYBRID SIGNAL TRANSDUCTION HISTIDINE KINASE J"/>
    <property type="match status" value="1"/>
</dbReference>
<evidence type="ECO:0000256" key="17">
    <source>
        <dbReference type="PROSITE-ProRule" id="PRU00169"/>
    </source>
</evidence>
<dbReference type="SUPFAM" id="SSF54631">
    <property type="entry name" value="CBS-domain pair"/>
    <property type="match status" value="1"/>
</dbReference>
<keyword evidence="13" id="KW-0472">Membrane</keyword>
<feature type="modified residue" description="Phosphohistidine" evidence="16">
    <location>
        <position position="1163"/>
    </location>
</feature>
<name>H8Z529_9GAMM</name>
<dbReference type="eggNOG" id="COG5002">
    <property type="taxonomic scope" value="Bacteria"/>
</dbReference>
<dbReference type="Pfam" id="PF00072">
    <property type="entry name" value="Response_reg"/>
    <property type="match status" value="2"/>
</dbReference>
<dbReference type="FunFam" id="3.30.565.10:FF:000010">
    <property type="entry name" value="Sensor histidine kinase RcsC"/>
    <property type="match status" value="1"/>
</dbReference>
<dbReference type="Gene3D" id="1.10.287.130">
    <property type="match status" value="1"/>
</dbReference>
<feature type="domain" description="PAS" evidence="20">
    <location>
        <begin position="189"/>
        <end position="260"/>
    </location>
</feature>
<dbReference type="Gene3D" id="3.10.580.10">
    <property type="entry name" value="CBS-domain"/>
    <property type="match status" value="1"/>
</dbReference>
<feature type="domain" description="HPt" evidence="22">
    <location>
        <begin position="1124"/>
        <end position="1216"/>
    </location>
</feature>
<evidence type="ECO:0000256" key="15">
    <source>
        <dbReference type="ARBA" id="ARBA00068150"/>
    </source>
</evidence>
<keyword evidence="10" id="KW-0067">ATP-binding</keyword>
<feature type="domain" description="PAC" evidence="21">
    <location>
        <begin position="384"/>
        <end position="440"/>
    </location>
</feature>
<dbReference type="InterPro" id="IPR058245">
    <property type="entry name" value="NreC/VraR/RcsB-like_REC"/>
</dbReference>
<dbReference type="CDD" id="cd00082">
    <property type="entry name" value="HisKA"/>
    <property type="match status" value="1"/>
</dbReference>
<dbReference type="Pfam" id="PF08448">
    <property type="entry name" value="PAS_4"/>
    <property type="match status" value="1"/>
</dbReference>
<dbReference type="Pfam" id="PF02518">
    <property type="entry name" value="HATPase_c"/>
    <property type="match status" value="1"/>
</dbReference>
<dbReference type="PROSITE" id="PS50112">
    <property type="entry name" value="PAS"/>
    <property type="match status" value="2"/>
</dbReference>
<dbReference type="Gene3D" id="3.30.565.10">
    <property type="entry name" value="Histidine kinase-like ATPase, C-terminal domain"/>
    <property type="match status" value="1"/>
</dbReference>
<evidence type="ECO:0000259" key="20">
    <source>
        <dbReference type="PROSITE" id="PS50112"/>
    </source>
</evidence>
<organism evidence="23 24">
    <name type="scientific">Thiorhodovibrio frisius</name>
    <dbReference type="NCBI Taxonomy" id="631362"/>
    <lineage>
        <taxon>Bacteria</taxon>
        <taxon>Pseudomonadati</taxon>
        <taxon>Pseudomonadota</taxon>
        <taxon>Gammaproteobacteria</taxon>
        <taxon>Chromatiales</taxon>
        <taxon>Chromatiaceae</taxon>
        <taxon>Thiorhodovibrio</taxon>
    </lineage>
</organism>
<dbReference type="InterPro" id="IPR035965">
    <property type="entry name" value="PAS-like_dom_sf"/>
</dbReference>
<dbReference type="CDD" id="cd16922">
    <property type="entry name" value="HATPase_EvgS-ArcB-TorS-like"/>
    <property type="match status" value="1"/>
</dbReference>
<dbReference type="EMBL" id="JH603170">
    <property type="protein sequence ID" value="EIC20436.1"/>
    <property type="molecule type" value="Genomic_DNA"/>
</dbReference>
<dbReference type="InterPro" id="IPR008207">
    <property type="entry name" value="Sig_transdc_His_kin_Hpt_dom"/>
</dbReference>
<gene>
    <name evidence="23" type="ORF">Thi970DRAFT_04072</name>
</gene>
<evidence type="ECO:0000256" key="9">
    <source>
        <dbReference type="ARBA" id="ARBA00022777"/>
    </source>
</evidence>
<keyword evidence="24" id="KW-1185">Reference proteome</keyword>
<keyword evidence="5 17" id="KW-0597">Phosphoprotein</keyword>
<dbReference type="Gene3D" id="3.40.50.2300">
    <property type="match status" value="2"/>
</dbReference>
<dbReference type="SMART" id="SM00086">
    <property type="entry name" value="PAC"/>
    <property type="match status" value="2"/>
</dbReference>
<proteinExistence type="predicted"/>
<keyword evidence="12" id="KW-0902">Two-component regulatory system</keyword>
<dbReference type="InterPro" id="IPR004358">
    <property type="entry name" value="Sig_transdc_His_kin-like_C"/>
</dbReference>
<feature type="domain" description="Response regulatory" evidence="19">
    <location>
        <begin position="963"/>
        <end position="1077"/>
    </location>
</feature>
<evidence type="ECO:0000256" key="3">
    <source>
        <dbReference type="ARBA" id="ARBA00012438"/>
    </source>
</evidence>
<dbReference type="InterPro" id="IPR036641">
    <property type="entry name" value="HPT_dom_sf"/>
</dbReference>
<evidence type="ECO:0000256" key="16">
    <source>
        <dbReference type="PROSITE-ProRule" id="PRU00110"/>
    </source>
</evidence>
<keyword evidence="9" id="KW-0418">Kinase</keyword>
<dbReference type="InterPro" id="IPR005467">
    <property type="entry name" value="His_kinase_dom"/>
</dbReference>
<dbReference type="Pfam" id="PF13426">
    <property type="entry name" value="PAS_9"/>
    <property type="match status" value="2"/>
</dbReference>
<dbReference type="eggNOG" id="COG0642">
    <property type="taxonomic scope" value="Bacteria"/>
</dbReference>
<evidence type="ECO:0000259" key="18">
    <source>
        <dbReference type="PROSITE" id="PS50109"/>
    </source>
</evidence>
<dbReference type="PROSITE" id="PS50894">
    <property type="entry name" value="HPT"/>
    <property type="match status" value="1"/>
</dbReference>
<feature type="domain" description="Histidine kinase" evidence="18">
    <location>
        <begin position="577"/>
        <end position="800"/>
    </location>
</feature>
<keyword evidence="4" id="KW-1003">Cell membrane</keyword>
<dbReference type="CDD" id="cd00088">
    <property type="entry name" value="HPT"/>
    <property type="match status" value="1"/>
</dbReference>
<dbReference type="SMART" id="SM00448">
    <property type="entry name" value="REC"/>
    <property type="match status" value="2"/>
</dbReference>
<dbReference type="RefSeq" id="WP_009150839.1">
    <property type="nucleotide sequence ID" value="NZ_CP121471.1"/>
</dbReference>
<feature type="modified residue" description="4-aspartylphosphate" evidence="17">
    <location>
        <position position="1012"/>
    </location>
</feature>
<feature type="modified residue" description="4-aspartylphosphate" evidence="17">
    <location>
        <position position="870"/>
    </location>
</feature>
<dbReference type="InterPro" id="IPR000700">
    <property type="entry name" value="PAS-assoc_C"/>
</dbReference>
<dbReference type="InterPro" id="IPR011006">
    <property type="entry name" value="CheY-like_superfamily"/>
</dbReference>
<dbReference type="FunFam" id="1.10.287.130:FF:000002">
    <property type="entry name" value="Two-component osmosensing histidine kinase"/>
    <property type="match status" value="1"/>
</dbReference>
<evidence type="ECO:0000259" key="21">
    <source>
        <dbReference type="PROSITE" id="PS50113"/>
    </source>
</evidence>
<dbReference type="Pfam" id="PF01627">
    <property type="entry name" value="Hpt"/>
    <property type="match status" value="1"/>
</dbReference>
<sequence>MFFPKLQSIATSTVITLPATANLAEVARTMGQHNIRSVVVTLDPGYRLILSSHLLSFQNQDVPLSTPLAELDLPEPTLLNPDQTVLDGLNAIRKPAEHICLVSESGALTGIVSYSDLAASLDPSMLAKTQSLGELIPGMQPLTVDDSPSVRDLVSLFYNHWFNLLKEHQQEFDQLNRAMQSNYQALQAQEERFHALFNHYPDATLLIDLADGATLEFNAKAHQQLGYSAEEFARLRISDYEALETAEQTAQRIQKIMTQGFDHFETQHRRKDGRLINVSVTVTLLQLAERPCLLVVFRDISAFKETEQELKDREQRLEQLAAHSRTVTWEVDAQGRYTYVSTVATTVWGYAPEELVGRKHFYDLHPESDRDAFKAAVFAGFARRETFVGLINAVVHQQGQTLWMSTHAFPIVDAHGTLRGYQGSDLDVTESIHAKQALEAEKERFEGIFEKTGSGVAIYQPVGAGEDFIFTGYNSTAERMDHTRREDIIGRRLTECFPAAEDMGLLDALRRVERSGQTEHTPVSRYQHDNLAVWRENTIFKLSSGEVVAVYNDLTGIKQAQEAAERANRSKSQFLANMSHEIRTPMNAVIGLSDLLLHTPLDSKQRDYLGKIRNSSRMLLGIINDILDYSKIEAGKLELESQSFRLEDLLDQMRTLFAAAADASGIELIFELDIHHPRTLEGDALRLAQVLTNLLSNAIKFTERGQVTLSIREQGLSNAEMQLTFAVRDTGIGIEPAQQERLFKAFSQADSSTTRKYGGTGLGLVISQRLIERMGGELRVESRPGQGSTFSFTITLPVTTEDATHPAAGLICPGTRVLVVDDHEAARTVLRGILESHDADVEEADNGLSAIQAVQRAEQANAPFAFILMDWKMPGELDGIQTLERLQALRDSGELRQDAIPALIVSAYNQDDLAPHATLYRAFLSKPITPRALLDTIGQALSGPDDRADIPAARALPCFSEQTVLLVEDNALNQEVACAIMEKTQVRIILAENGREAVDLVSQHKVDLILMDLQMPVMDGFEASRRIRPHFPELPIVALSAAVMEEDRARAQAAGMNDHLAKPIDSHALISTLKKWLHPQDSSADFAKISEPAEVVKTDTASAMLPATLTAIDTSSGLERFEGNQRLYLHTLRRFGEQLDQELSALPEALTHPNDPTTARLIHTLKGLAAMVGAYDLAERAEHLETALRADGKLLEADISAFAQALTQVREQLEVLPEPPARDDAPDSADANHLAATISTVLDALSQGELIEDAALAEIVRHFERHGDPAAAQELQARIEQFEHDAAATHLRHLATRAGIRLEQEQ</sequence>
<dbReference type="STRING" id="631362.Thi970DRAFT_04072"/>
<evidence type="ECO:0000256" key="4">
    <source>
        <dbReference type="ARBA" id="ARBA00022475"/>
    </source>
</evidence>
<keyword evidence="7" id="KW-0812">Transmembrane</keyword>
<dbReference type="NCBIfam" id="TIGR00229">
    <property type="entry name" value="sensory_box"/>
    <property type="match status" value="2"/>
</dbReference>
<comment type="catalytic activity">
    <reaction evidence="1">
        <text>ATP + protein L-histidine = ADP + protein N-phospho-L-histidine.</text>
        <dbReference type="EC" id="2.7.13.3"/>
    </reaction>
</comment>
<dbReference type="InterPro" id="IPR036097">
    <property type="entry name" value="HisK_dim/P_sf"/>
</dbReference>
<dbReference type="InterPro" id="IPR000014">
    <property type="entry name" value="PAS"/>
</dbReference>
<reference evidence="23 24" key="2">
    <citation type="submission" date="2011-11" db="EMBL/GenBank/DDBJ databases">
        <authorList>
            <consortium name="US DOE Joint Genome Institute"/>
            <person name="Lucas S."/>
            <person name="Han J."/>
            <person name="Lapidus A."/>
            <person name="Cheng J.-F."/>
            <person name="Goodwin L."/>
            <person name="Pitluck S."/>
            <person name="Peters L."/>
            <person name="Ovchinnikova G."/>
            <person name="Zhang X."/>
            <person name="Detter J.C."/>
            <person name="Han C."/>
            <person name="Tapia R."/>
            <person name="Land M."/>
            <person name="Hauser L."/>
            <person name="Kyrpides N."/>
            <person name="Ivanova N."/>
            <person name="Pagani I."/>
            <person name="Vogl K."/>
            <person name="Liu Z."/>
            <person name="Overmann J."/>
            <person name="Frigaard N.-U."/>
            <person name="Bryant D."/>
            <person name="Woyke T."/>
        </authorList>
    </citation>
    <scope>NUCLEOTIDE SEQUENCE [LARGE SCALE GENOMIC DNA]</scope>
    <source>
        <strain evidence="23 24">970</strain>
    </source>
</reference>
<dbReference type="InterPro" id="IPR046342">
    <property type="entry name" value="CBS_dom_sf"/>
</dbReference>
<protein>
    <recommendedName>
        <fullName evidence="15">Sensory/regulatory protein RpfC</fullName>
        <ecNumber evidence="3">2.7.13.3</ecNumber>
    </recommendedName>
</protein>
<evidence type="ECO:0000256" key="10">
    <source>
        <dbReference type="ARBA" id="ARBA00022840"/>
    </source>
</evidence>
<dbReference type="SUPFAM" id="SSF47226">
    <property type="entry name" value="Histidine-containing phosphotransfer domain, HPT domain"/>
    <property type="match status" value="1"/>
</dbReference>
<dbReference type="InterPro" id="IPR001610">
    <property type="entry name" value="PAC"/>
</dbReference>
<dbReference type="HOGENOM" id="CLU_003248_0_0_6"/>
<dbReference type="SUPFAM" id="SSF52172">
    <property type="entry name" value="CheY-like"/>
    <property type="match status" value="2"/>
</dbReference>
<reference evidence="24" key="1">
    <citation type="submission" date="2011-06" db="EMBL/GenBank/DDBJ databases">
        <authorList>
            <consortium name="US DOE Joint Genome Institute (JGI-PGF)"/>
            <person name="Lucas S."/>
            <person name="Han J."/>
            <person name="Lapidus A."/>
            <person name="Cheng J.-F."/>
            <person name="Goodwin L."/>
            <person name="Pitluck S."/>
            <person name="Peters L."/>
            <person name="Land M.L."/>
            <person name="Hauser L."/>
            <person name="Vogl K."/>
            <person name="Liu Z."/>
            <person name="Overmann J."/>
            <person name="Frigaard N.-U."/>
            <person name="Bryant D.A."/>
            <person name="Woyke T.J."/>
        </authorList>
    </citation>
    <scope>NUCLEOTIDE SEQUENCE [LARGE SCALE GENOMIC DNA]</scope>
    <source>
        <strain evidence="24">970</strain>
    </source>
</reference>
<dbReference type="SMART" id="SM00388">
    <property type="entry name" value="HisKA"/>
    <property type="match status" value="1"/>
</dbReference>
<dbReference type="SUPFAM" id="SSF47384">
    <property type="entry name" value="Homodimeric domain of signal transducing histidine kinase"/>
    <property type="match status" value="1"/>
</dbReference>
<dbReference type="Proteomes" id="UP000002964">
    <property type="component" value="Unassembled WGS sequence"/>
</dbReference>
<dbReference type="InterPro" id="IPR001789">
    <property type="entry name" value="Sig_transdc_resp-reg_receiver"/>
</dbReference>
<accession>H8Z529</accession>
<evidence type="ECO:0000256" key="8">
    <source>
        <dbReference type="ARBA" id="ARBA00022741"/>
    </source>
</evidence>
<evidence type="ECO:0000259" key="19">
    <source>
        <dbReference type="PROSITE" id="PS50110"/>
    </source>
</evidence>
<dbReference type="PROSITE" id="PS50109">
    <property type="entry name" value="HIS_KIN"/>
    <property type="match status" value="1"/>
</dbReference>
<evidence type="ECO:0000256" key="7">
    <source>
        <dbReference type="ARBA" id="ARBA00022692"/>
    </source>
</evidence>
<dbReference type="Gene3D" id="3.30.450.20">
    <property type="entry name" value="PAS domain"/>
    <property type="match status" value="3"/>
</dbReference>
<keyword evidence="8" id="KW-0547">Nucleotide-binding</keyword>
<dbReference type="SUPFAM" id="SSF55874">
    <property type="entry name" value="ATPase domain of HSP90 chaperone/DNA topoisomerase II/histidine kinase"/>
    <property type="match status" value="1"/>
</dbReference>
<dbReference type="InterPro" id="IPR003594">
    <property type="entry name" value="HATPase_dom"/>
</dbReference>
<dbReference type="Pfam" id="PF00571">
    <property type="entry name" value="CBS"/>
    <property type="match status" value="1"/>
</dbReference>
<dbReference type="GO" id="GO:0000155">
    <property type="term" value="F:phosphorelay sensor kinase activity"/>
    <property type="evidence" value="ECO:0007669"/>
    <property type="project" value="InterPro"/>
</dbReference>
<comment type="subunit">
    <text evidence="14">At low DSF concentrations, interacts with RpfF.</text>
</comment>
<dbReference type="PROSITE" id="PS50113">
    <property type="entry name" value="PAC"/>
    <property type="match status" value="1"/>
</dbReference>
<evidence type="ECO:0000256" key="12">
    <source>
        <dbReference type="ARBA" id="ARBA00023012"/>
    </source>
</evidence>
<dbReference type="PROSITE" id="PS50110">
    <property type="entry name" value="RESPONSE_REGULATORY"/>
    <property type="match status" value="2"/>
</dbReference>
<dbReference type="InterPro" id="IPR000644">
    <property type="entry name" value="CBS_dom"/>
</dbReference>
<evidence type="ECO:0000256" key="1">
    <source>
        <dbReference type="ARBA" id="ARBA00000085"/>
    </source>
</evidence>
<dbReference type="GO" id="GO:0005886">
    <property type="term" value="C:plasma membrane"/>
    <property type="evidence" value="ECO:0007669"/>
    <property type="project" value="UniProtKB-SubCell"/>
</dbReference>
<evidence type="ECO:0000313" key="23">
    <source>
        <dbReference type="EMBL" id="EIC20436.1"/>
    </source>
</evidence>